<keyword evidence="2" id="KW-1185">Reference proteome</keyword>
<accession>A0AAW1MJZ0</accession>
<evidence type="ECO:0000313" key="2">
    <source>
        <dbReference type="Proteomes" id="UP001458880"/>
    </source>
</evidence>
<sequence length="90" mass="9649">MGGGISGLSTRRAYCCSNCQTSGLGDVDEQDIEELLHTISGEGLTNNDLQKLAEQGIEEGGNSGSEYDESKEITTDFFLKSLETITEIVV</sequence>
<proteinExistence type="predicted"/>
<dbReference type="EMBL" id="JASPKY010000040">
    <property type="protein sequence ID" value="KAK9746348.1"/>
    <property type="molecule type" value="Genomic_DNA"/>
</dbReference>
<protein>
    <submittedName>
        <fullName evidence="1">Uncharacterized protein</fullName>
    </submittedName>
</protein>
<comment type="caution">
    <text evidence="1">The sequence shown here is derived from an EMBL/GenBank/DDBJ whole genome shotgun (WGS) entry which is preliminary data.</text>
</comment>
<dbReference type="Proteomes" id="UP001458880">
    <property type="component" value="Unassembled WGS sequence"/>
</dbReference>
<name>A0AAW1MJZ0_POPJA</name>
<evidence type="ECO:0000313" key="1">
    <source>
        <dbReference type="EMBL" id="KAK9746348.1"/>
    </source>
</evidence>
<organism evidence="1 2">
    <name type="scientific">Popillia japonica</name>
    <name type="common">Japanese beetle</name>
    <dbReference type="NCBI Taxonomy" id="7064"/>
    <lineage>
        <taxon>Eukaryota</taxon>
        <taxon>Metazoa</taxon>
        <taxon>Ecdysozoa</taxon>
        <taxon>Arthropoda</taxon>
        <taxon>Hexapoda</taxon>
        <taxon>Insecta</taxon>
        <taxon>Pterygota</taxon>
        <taxon>Neoptera</taxon>
        <taxon>Endopterygota</taxon>
        <taxon>Coleoptera</taxon>
        <taxon>Polyphaga</taxon>
        <taxon>Scarabaeiformia</taxon>
        <taxon>Scarabaeidae</taxon>
        <taxon>Rutelinae</taxon>
        <taxon>Popillia</taxon>
    </lineage>
</organism>
<reference evidence="1 2" key="1">
    <citation type="journal article" date="2024" name="BMC Genomics">
        <title>De novo assembly and annotation of Popillia japonica's genome with initial clues to its potential as an invasive pest.</title>
        <authorList>
            <person name="Cucini C."/>
            <person name="Boschi S."/>
            <person name="Funari R."/>
            <person name="Cardaioli E."/>
            <person name="Iannotti N."/>
            <person name="Marturano G."/>
            <person name="Paoli F."/>
            <person name="Bruttini M."/>
            <person name="Carapelli A."/>
            <person name="Frati F."/>
            <person name="Nardi F."/>
        </authorList>
    </citation>
    <scope>NUCLEOTIDE SEQUENCE [LARGE SCALE GENOMIC DNA]</scope>
    <source>
        <strain evidence="1">DMR45628</strain>
    </source>
</reference>
<dbReference type="AlphaFoldDB" id="A0AAW1MJZ0"/>
<gene>
    <name evidence="1" type="ORF">QE152_g6154</name>
</gene>